<comment type="caution">
    <text evidence="1">The sequence shown here is derived from an EMBL/GenBank/DDBJ whole genome shotgun (WGS) entry which is preliminary data.</text>
</comment>
<sequence>MRELGEKTLGMYYVCVLNAIFEQHVNTAVSLDYHLQLAAAQYIKARDKTPPASGCVLPPLTASIDYQNPIYSTSTAEKTDWEAPEFHTSSFDDPSFGVRPIPHTPPHSHSPSFLVHFSTPPTTPVLTDTTIKPRSLRIELVRRPRKEEPTQRATGSSHSVVACVYFESWVGRMNARVERNGALSEWRHRLR</sequence>
<gene>
    <name evidence="1" type="ORF">K0M31_004088</name>
</gene>
<reference evidence="1" key="1">
    <citation type="submission" date="2021-10" db="EMBL/GenBank/DDBJ databases">
        <title>Melipona bicolor Genome sequencing and assembly.</title>
        <authorList>
            <person name="Araujo N.S."/>
            <person name="Arias M.C."/>
        </authorList>
    </citation>
    <scope>NUCLEOTIDE SEQUENCE</scope>
    <source>
        <strain evidence="1">USP_2M_L1-L4_2017</strain>
        <tissue evidence="1">Whole body</tissue>
    </source>
</reference>
<dbReference type="Proteomes" id="UP001177670">
    <property type="component" value="Unassembled WGS sequence"/>
</dbReference>
<accession>A0AA40FYI0</accession>
<proteinExistence type="predicted"/>
<dbReference type="EMBL" id="JAHYIQ010000012">
    <property type="protein sequence ID" value="KAK1127556.1"/>
    <property type="molecule type" value="Genomic_DNA"/>
</dbReference>
<evidence type="ECO:0000313" key="1">
    <source>
        <dbReference type="EMBL" id="KAK1127556.1"/>
    </source>
</evidence>
<evidence type="ECO:0000313" key="2">
    <source>
        <dbReference type="Proteomes" id="UP001177670"/>
    </source>
</evidence>
<name>A0AA40FYI0_9HYME</name>
<organism evidence="1 2">
    <name type="scientific">Melipona bicolor</name>
    <dbReference type="NCBI Taxonomy" id="60889"/>
    <lineage>
        <taxon>Eukaryota</taxon>
        <taxon>Metazoa</taxon>
        <taxon>Ecdysozoa</taxon>
        <taxon>Arthropoda</taxon>
        <taxon>Hexapoda</taxon>
        <taxon>Insecta</taxon>
        <taxon>Pterygota</taxon>
        <taxon>Neoptera</taxon>
        <taxon>Endopterygota</taxon>
        <taxon>Hymenoptera</taxon>
        <taxon>Apocrita</taxon>
        <taxon>Aculeata</taxon>
        <taxon>Apoidea</taxon>
        <taxon>Anthophila</taxon>
        <taxon>Apidae</taxon>
        <taxon>Melipona</taxon>
    </lineage>
</organism>
<keyword evidence="2" id="KW-1185">Reference proteome</keyword>
<protein>
    <submittedName>
        <fullName evidence="1">Uncharacterized protein</fullName>
    </submittedName>
</protein>
<dbReference type="AlphaFoldDB" id="A0AA40FYI0"/>